<protein>
    <recommendedName>
        <fullName evidence="1">Phage tail collar domain-containing protein</fullName>
    </recommendedName>
</protein>
<organism evidence="2 3">
    <name type="scientific">Vibrio splendidus</name>
    <dbReference type="NCBI Taxonomy" id="29497"/>
    <lineage>
        <taxon>Bacteria</taxon>
        <taxon>Pseudomonadati</taxon>
        <taxon>Pseudomonadota</taxon>
        <taxon>Gammaproteobacteria</taxon>
        <taxon>Vibrionales</taxon>
        <taxon>Vibrionaceae</taxon>
        <taxon>Vibrio</taxon>
    </lineage>
</organism>
<dbReference type="Pfam" id="PF07484">
    <property type="entry name" value="Collar"/>
    <property type="match status" value="1"/>
</dbReference>
<evidence type="ECO:0000259" key="1">
    <source>
        <dbReference type="Pfam" id="PF07484"/>
    </source>
</evidence>
<dbReference type="EMBL" id="PIFK01000080">
    <property type="protein sequence ID" value="PTP21252.1"/>
    <property type="molecule type" value="Genomic_DNA"/>
</dbReference>
<proteinExistence type="predicted"/>
<sequence>MASAVFLLGTNFGGDRTNFQLPDMRGRTAVGQGFGPGLRAIALAQRGGEDLIKLTQNSLPPHKHVVGAGVRVNASNVNIDVAVEVPLSTSSGTSHKVPESGATFLNTVGKDNFGDNHEVKIYGSAGTSGAHLVGTGKSEVQFGNNIFVEGEVESTGAGKAFEHRQPFVGLTHCIAVNGTYPSRY</sequence>
<gene>
    <name evidence="2" type="ORF">CWO07_23715</name>
</gene>
<name>A0A2T5EKV5_VIBSP</name>
<evidence type="ECO:0000313" key="3">
    <source>
        <dbReference type="Proteomes" id="UP000244197"/>
    </source>
</evidence>
<feature type="domain" description="Phage tail collar" evidence="1">
    <location>
        <begin position="7"/>
        <end position="28"/>
    </location>
</feature>
<dbReference type="Proteomes" id="UP000244197">
    <property type="component" value="Unassembled WGS sequence"/>
</dbReference>
<evidence type="ECO:0000313" key="2">
    <source>
        <dbReference type="EMBL" id="PTP21252.1"/>
    </source>
</evidence>
<accession>A0A2T5EKV5</accession>
<dbReference type="RefSeq" id="WP_017088061.1">
    <property type="nucleotide sequence ID" value="NZ_PIFK01000080.1"/>
</dbReference>
<comment type="caution">
    <text evidence="2">The sequence shown here is derived from an EMBL/GenBank/DDBJ whole genome shotgun (WGS) entry which is preliminary data.</text>
</comment>
<dbReference type="InterPro" id="IPR011083">
    <property type="entry name" value="Phage_tail_collar_dom"/>
</dbReference>
<dbReference type="AlphaFoldDB" id="A0A2T5EKV5"/>
<dbReference type="SUPFAM" id="SSF88874">
    <property type="entry name" value="Receptor-binding domain of short tail fibre protein gp12"/>
    <property type="match status" value="1"/>
</dbReference>
<reference evidence="2 3" key="1">
    <citation type="submission" date="2017-11" db="EMBL/GenBank/DDBJ databases">
        <title>Population delineation of vibrios coincides with oyster pathogenicity.</title>
        <authorList>
            <person name="Bruto M."/>
            <person name="Labreuche Y."/>
            <person name="James A."/>
            <person name="Piel D."/>
            <person name="Chenivesse S."/>
            <person name="Petton B."/>
            <person name="Polz M.F."/>
            <person name="Le Roux F."/>
        </authorList>
    </citation>
    <scope>NUCLEOTIDE SEQUENCE [LARGE SCALE GENOMIC DNA]</scope>
    <source>
        <strain evidence="2 3">FF_144</strain>
    </source>
</reference>